<gene>
    <name evidence="3" type="primary">CALS1_4</name>
    <name evidence="3" type="ORF">CFP56_041861</name>
</gene>
<feature type="transmembrane region" description="Helical" evidence="1">
    <location>
        <begin position="12"/>
        <end position="30"/>
    </location>
</feature>
<feature type="transmembrane region" description="Helical" evidence="1">
    <location>
        <begin position="51"/>
        <end position="68"/>
    </location>
</feature>
<feature type="non-terminal residue" evidence="3">
    <location>
        <position position="160"/>
    </location>
</feature>
<evidence type="ECO:0000256" key="1">
    <source>
        <dbReference type="SAM" id="Phobius"/>
    </source>
</evidence>
<dbReference type="GO" id="GO:0003843">
    <property type="term" value="F:1,3-beta-D-glucan synthase activity"/>
    <property type="evidence" value="ECO:0007669"/>
    <property type="project" value="InterPro"/>
</dbReference>
<evidence type="ECO:0000259" key="2">
    <source>
        <dbReference type="Pfam" id="PF02364"/>
    </source>
</evidence>
<dbReference type="InterPro" id="IPR003440">
    <property type="entry name" value="Glyco_trans_48_dom"/>
</dbReference>
<keyword evidence="1" id="KW-0812">Transmembrane</keyword>
<organism evidence="3 4">
    <name type="scientific">Quercus suber</name>
    <name type="common">Cork oak</name>
    <dbReference type="NCBI Taxonomy" id="58331"/>
    <lineage>
        <taxon>Eukaryota</taxon>
        <taxon>Viridiplantae</taxon>
        <taxon>Streptophyta</taxon>
        <taxon>Embryophyta</taxon>
        <taxon>Tracheophyta</taxon>
        <taxon>Spermatophyta</taxon>
        <taxon>Magnoliopsida</taxon>
        <taxon>eudicotyledons</taxon>
        <taxon>Gunneridae</taxon>
        <taxon>Pentapetalae</taxon>
        <taxon>rosids</taxon>
        <taxon>fabids</taxon>
        <taxon>Fagales</taxon>
        <taxon>Fagaceae</taxon>
        <taxon>Quercus</taxon>
    </lineage>
</organism>
<dbReference type="AlphaFoldDB" id="A0AAW0IUJ7"/>
<dbReference type="GO" id="GO:0000148">
    <property type="term" value="C:1,3-beta-D-glucan synthase complex"/>
    <property type="evidence" value="ECO:0007669"/>
    <property type="project" value="InterPro"/>
</dbReference>
<dbReference type="PANTHER" id="PTHR12741">
    <property type="entry name" value="LYST-INTERACTING PROTEIN LIP5 DOPAMINE RESPONSIVE PROTEIN DRG-1"/>
    <property type="match status" value="1"/>
</dbReference>
<keyword evidence="4" id="KW-1185">Reference proteome</keyword>
<dbReference type="GO" id="GO:0005886">
    <property type="term" value="C:plasma membrane"/>
    <property type="evidence" value="ECO:0007669"/>
    <property type="project" value="TreeGrafter"/>
</dbReference>
<keyword evidence="1" id="KW-1133">Transmembrane helix</keyword>
<accession>A0AAW0IUJ7</accession>
<evidence type="ECO:0000313" key="4">
    <source>
        <dbReference type="Proteomes" id="UP000237347"/>
    </source>
</evidence>
<dbReference type="Pfam" id="PF02364">
    <property type="entry name" value="Glucan_synthase"/>
    <property type="match status" value="1"/>
</dbReference>
<reference evidence="3 4" key="1">
    <citation type="journal article" date="2018" name="Sci. Data">
        <title>The draft genome sequence of cork oak.</title>
        <authorList>
            <person name="Ramos A.M."/>
            <person name="Usie A."/>
            <person name="Barbosa P."/>
            <person name="Barros P.M."/>
            <person name="Capote T."/>
            <person name="Chaves I."/>
            <person name="Simoes F."/>
            <person name="Abreu I."/>
            <person name="Carrasquinho I."/>
            <person name="Faro C."/>
            <person name="Guimaraes J.B."/>
            <person name="Mendonca D."/>
            <person name="Nobrega F."/>
            <person name="Rodrigues L."/>
            <person name="Saibo N.J.M."/>
            <person name="Varela M.C."/>
            <person name="Egas C."/>
            <person name="Matos J."/>
            <person name="Miguel C.M."/>
            <person name="Oliveira M.M."/>
            <person name="Ricardo C.P."/>
            <person name="Goncalves S."/>
        </authorList>
    </citation>
    <scope>NUCLEOTIDE SEQUENCE [LARGE SCALE GENOMIC DNA]</scope>
    <source>
        <strain evidence="4">cv. HL8</strain>
    </source>
</reference>
<comment type="caution">
    <text evidence="3">The sequence shown here is derived from an EMBL/GenBank/DDBJ whole genome shotgun (WGS) entry which is preliminary data.</text>
</comment>
<evidence type="ECO:0000313" key="3">
    <source>
        <dbReference type="EMBL" id="KAK7818004.1"/>
    </source>
</evidence>
<dbReference type="Proteomes" id="UP000237347">
    <property type="component" value="Unassembled WGS sequence"/>
</dbReference>
<sequence>MQLPLTDFILMHLQLAPVFFTYSLATKIHYYGNTLLHGAKPFRGIGRGFELVHGIELTILLLVYQILGQSYRGAISHFLIILSIWFMVGTWIFAPFLFNPSGFEWQKIVDDWVDWNKWISNQGGIGVPPEKSWESWWENKHEYLRYSGKRDITKKTKSFR</sequence>
<feature type="transmembrane region" description="Helical" evidence="1">
    <location>
        <begin position="74"/>
        <end position="98"/>
    </location>
</feature>
<feature type="domain" description="Glycosyl transferase 48" evidence="2">
    <location>
        <begin position="5"/>
        <end position="154"/>
    </location>
</feature>
<dbReference type="EMBL" id="PKMF04000848">
    <property type="protein sequence ID" value="KAK7818004.1"/>
    <property type="molecule type" value="Genomic_DNA"/>
</dbReference>
<keyword evidence="1" id="KW-0472">Membrane</keyword>
<proteinExistence type="predicted"/>
<name>A0AAW0IUJ7_QUESU</name>
<dbReference type="GO" id="GO:0006075">
    <property type="term" value="P:(1-&gt;3)-beta-D-glucan biosynthetic process"/>
    <property type="evidence" value="ECO:0007669"/>
    <property type="project" value="InterPro"/>
</dbReference>
<protein>
    <submittedName>
        <fullName evidence="3">Callose synthase 1</fullName>
    </submittedName>
</protein>
<dbReference type="PANTHER" id="PTHR12741:SF48">
    <property type="entry name" value="1,3-BETA-GLUCAN SYNTHASE COMPONENT FKS1-RELATED"/>
    <property type="match status" value="1"/>
</dbReference>